<dbReference type="GO" id="GO:0006633">
    <property type="term" value="P:fatty acid biosynthetic process"/>
    <property type="evidence" value="ECO:0007669"/>
    <property type="project" value="TreeGrafter"/>
</dbReference>
<evidence type="ECO:0000313" key="2">
    <source>
        <dbReference type="EMBL" id="CAG8974310.1"/>
    </source>
</evidence>
<dbReference type="InterPro" id="IPR014043">
    <property type="entry name" value="Acyl_transferase_dom"/>
</dbReference>
<reference evidence="2" key="1">
    <citation type="submission" date="2021-07" db="EMBL/GenBank/DDBJ databases">
        <authorList>
            <person name="Durling M."/>
        </authorList>
    </citation>
    <scope>NUCLEOTIDE SEQUENCE</scope>
</reference>
<evidence type="ECO:0000259" key="1">
    <source>
        <dbReference type="SMART" id="SM00827"/>
    </source>
</evidence>
<dbReference type="InterPro" id="IPR016036">
    <property type="entry name" value="Malonyl_transacylase_ACP-bd"/>
</dbReference>
<dbReference type="InterPro" id="IPR050091">
    <property type="entry name" value="PKS_NRPS_Biosynth_Enz"/>
</dbReference>
<dbReference type="InterPro" id="IPR016035">
    <property type="entry name" value="Acyl_Trfase/lysoPLipase"/>
</dbReference>
<dbReference type="OrthoDB" id="329835at2759"/>
<comment type="caution">
    <text evidence="2">The sequence shown here is derived from an EMBL/GenBank/DDBJ whole genome shotgun (WGS) entry which is preliminary data.</text>
</comment>
<dbReference type="AlphaFoldDB" id="A0A9N9PZW2"/>
<dbReference type="EMBL" id="CAJVRM010000099">
    <property type="protein sequence ID" value="CAG8974310.1"/>
    <property type="molecule type" value="Genomic_DNA"/>
</dbReference>
<dbReference type="InterPro" id="IPR001227">
    <property type="entry name" value="Ac_transferase_dom_sf"/>
</dbReference>
<keyword evidence="3" id="KW-1185">Reference proteome</keyword>
<dbReference type="Proteomes" id="UP000701801">
    <property type="component" value="Unassembled WGS sequence"/>
</dbReference>
<dbReference type="SUPFAM" id="SSF52151">
    <property type="entry name" value="FabD/lysophospholipase-like"/>
    <property type="match status" value="1"/>
</dbReference>
<feature type="domain" description="Malonyl-CoA:ACP transacylase (MAT)" evidence="1">
    <location>
        <begin position="25"/>
        <end position="264"/>
    </location>
</feature>
<evidence type="ECO:0000313" key="3">
    <source>
        <dbReference type="Proteomes" id="UP000701801"/>
    </source>
</evidence>
<dbReference type="Pfam" id="PF00698">
    <property type="entry name" value="Acyl_transf_1"/>
    <property type="match status" value="1"/>
</dbReference>
<sequence>MSIVRLSASRCVQLFKCRWWISSGSSGVSKYFPITFWAIRLEKLLQHMYCTGALDRRSAIKVSYYRGILTSRFAQEYPVGLGMLAVGLPENEVHQYITTTIRMFPNPQLSIGCINRPKSVTITGHEDQIMALNELLDEDHIFARKLAVKVAYHSPILKKIVPEYIAVLGNLSNNDNPEIVHMTSSVTGEATSFEELRLASYWARNLTSPVNFAQAMTRLCNLQEIDSIIEIGPHSALQAPIKESIRTMKKEDLVDYTSALARSVPATESLLNAVGRLYCRGHSMNLSTINFPYGSATPGLLHNLPEYSFDHSRTYWRESRISRDYRLRQQPFNPFLGFPAPDWNPLHAIWRRKIRLSESSWLKDHKLQPRNELRKTDNSD</sequence>
<accession>A0A9N9PZW2</accession>
<dbReference type="PANTHER" id="PTHR43775:SF29">
    <property type="entry name" value="ASPERFURANONE POLYKETIDE SYNTHASE AFOG-RELATED"/>
    <property type="match status" value="1"/>
</dbReference>
<dbReference type="Gene3D" id="3.40.366.10">
    <property type="entry name" value="Malonyl-Coenzyme A Acyl Carrier Protein, domain 2"/>
    <property type="match status" value="1"/>
</dbReference>
<dbReference type="PANTHER" id="PTHR43775">
    <property type="entry name" value="FATTY ACID SYNTHASE"/>
    <property type="match status" value="1"/>
</dbReference>
<name>A0A9N9PZW2_9HELO</name>
<dbReference type="Gene3D" id="3.30.70.3290">
    <property type="match status" value="1"/>
</dbReference>
<dbReference type="SMART" id="SM00827">
    <property type="entry name" value="PKS_AT"/>
    <property type="match status" value="1"/>
</dbReference>
<organism evidence="2 3">
    <name type="scientific">Hymenoscyphus albidus</name>
    <dbReference type="NCBI Taxonomy" id="595503"/>
    <lineage>
        <taxon>Eukaryota</taxon>
        <taxon>Fungi</taxon>
        <taxon>Dikarya</taxon>
        <taxon>Ascomycota</taxon>
        <taxon>Pezizomycotina</taxon>
        <taxon>Leotiomycetes</taxon>
        <taxon>Helotiales</taxon>
        <taxon>Helotiaceae</taxon>
        <taxon>Hymenoscyphus</taxon>
    </lineage>
</organism>
<dbReference type="SUPFAM" id="SSF55048">
    <property type="entry name" value="Probable ACP-binding domain of malonyl-CoA ACP transacylase"/>
    <property type="match status" value="1"/>
</dbReference>
<gene>
    <name evidence="2" type="ORF">HYALB_00011980</name>
</gene>
<proteinExistence type="predicted"/>
<dbReference type="GO" id="GO:0004312">
    <property type="term" value="F:fatty acid synthase activity"/>
    <property type="evidence" value="ECO:0007669"/>
    <property type="project" value="TreeGrafter"/>
</dbReference>
<dbReference type="GO" id="GO:0044550">
    <property type="term" value="P:secondary metabolite biosynthetic process"/>
    <property type="evidence" value="ECO:0007669"/>
    <property type="project" value="TreeGrafter"/>
</dbReference>
<protein>
    <recommendedName>
        <fullName evidence="1">Malonyl-CoA:ACP transacylase (MAT) domain-containing protein</fullName>
    </recommendedName>
</protein>